<evidence type="ECO:0000313" key="2">
    <source>
        <dbReference type="Proteomes" id="UP000271650"/>
    </source>
</evidence>
<keyword evidence="2" id="KW-1185">Reference proteome</keyword>
<organism evidence="1 2">
    <name type="scientific">Acidithiobacillus sulfuriphilus</name>
    <dbReference type="NCBI Taxonomy" id="1867749"/>
    <lineage>
        <taxon>Bacteria</taxon>
        <taxon>Pseudomonadati</taxon>
        <taxon>Pseudomonadota</taxon>
        <taxon>Acidithiobacillia</taxon>
        <taxon>Acidithiobacillales</taxon>
        <taxon>Acidithiobacillaceae</taxon>
        <taxon>Acidithiobacillus</taxon>
    </lineage>
</organism>
<reference evidence="1 2" key="1">
    <citation type="journal article" date="2019" name="Int. J. Syst. Evol. Microbiol.">
        <title>Acidithiobacillus sulfuriphilus sp. nov.: an extremely acidophilic sulfur-oxidizing chemolithotroph isolated from a neutral pH environment.</title>
        <authorList>
            <person name="Falagan C."/>
            <person name="Moya-Beltran A."/>
            <person name="Castro M."/>
            <person name="Quatrini R."/>
            <person name="Johnson D.B."/>
        </authorList>
    </citation>
    <scope>NUCLEOTIDE SEQUENCE [LARGE SCALE GENOMIC DNA]</scope>
    <source>
        <strain evidence="1 2">CJ-2</strain>
    </source>
</reference>
<protein>
    <submittedName>
        <fullName evidence="1">Uncharacterized protein</fullName>
    </submittedName>
</protein>
<accession>A0ACD5HNP0</accession>
<gene>
    <name evidence="1" type="ORF">EC580_013450</name>
</gene>
<sequence length="93" mass="10332">MNLKTPLPTAGSSMKTGGDSSAGSLEQETLEVLRSAIARVVAQRERLKVEMAAWYNDHPQHPFPRARELIALDEELSGLDDRFKGLWDATHQS</sequence>
<proteinExistence type="predicted"/>
<dbReference type="Proteomes" id="UP000271650">
    <property type="component" value="Chromosome"/>
</dbReference>
<name>A0ACD5HNP0_9PROT</name>
<evidence type="ECO:0000313" key="1">
    <source>
        <dbReference type="EMBL" id="XRI76941.1"/>
    </source>
</evidence>
<dbReference type="EMBL" id="CP127527">
    <property type="protein sequence ID" value="XRI76941.1"/>
    <property type="molecule type" value="Genomic_DNA"/>
</dbReference>